<evidence type="ECO:0000256" key="3">
    <source>
        <dbReference type="ARBA" id="ARBA00022475"/>
    </source>
</evidence>
<dbReference type="GO" id="GO:0005886">
    <property type="term" value="C:plasma membrane"/>
    <property type="evidence" value="ECO:0007669"/>
    <property type="project" value="UniProtKB-SubCell"/>
</dbReference>
<comment type="similarity">
    <text evidence="7">Belongs to the drug/metabolite transporter (DMT) superfamily. Small multidrug resistance (SMR) (TC 2.A.7.1) family. Gdx/SugE subfamily.</text>
</comment>
<dbReference type="PANTHER" id="PTHR30561:SF0">
    <property type="entry name" value="GUANIDINIUM EXPORTER"/>
    <property type="match status" value="1"/>
</dbReference>
<keyword evidence="6 10" id="KW-0472">Membrane</keyword>
<evidence type="ECO:0000256" key="8">
    <source>
        <dbReference type="ARBA" id="ARBA00039168"/>
    </source>
</evidence>
<organism evidence="11 12">
    <name type="scientific">Microvirga aerophila</name>
    <dbReference type="NCBI Taxonomy" id="670291"/>
    <lineage>
        <taxon>Bacteria</taxon>
        <taxon>Pseudomonadati</taxon>
        <taxon>Pseudomonadota</taxon>
        <taxon>Alphaproteobacteria</taxon>
        <taxon>Hyphomicrobiales</taxon>
        <taxon>Methylobacteriaceae</taxon>
        <taxon>Microvirga</taxon>
    </lineage>
</organism>
<dbReference type="Pfam" id="PF00893">
    <property type="entry name" value="Multi_Drug_Res"/>
    <property type="match status" value="1"/>
</dbReference>
<dbReference type="EMBL" id="BJYU01000035">
    <property type="protein sequence ID" value="GEO15102.1"/>
    <property type="molecule type" value="Genomic_DNA"/>
</dbReference>
<dbReference type="PANTHER" id="PTHR30561">
    <property type="entry name" value="SMR FAMILY PROTON-DEPENDENT DRUG EFFLUX TRANSPORTER SUGE"/>
    <property type="match status" value="1"/>
</dbReference>
<feature type="transmembrane region" description="Helical" evidence="10">
    <location>
        <begin position="33"/>
        <end position="50"/>
    </location>
</feature>
<name>A0A512BT47_9HYPH</name>
<dbReference type="GO" id="GO:0022857">
    <property type="term" value="F:transmembrane transporter activity"/>
    <property type="evidence" value="ECO:0007669"/>
    <property type="project" value="InterPro"/>
</dbReference>
<feature type="transmembrane region" description="Helical" evidence="10">
    <location>
        <begin position="84"/>
        <end position="103"/>
    </location>
</feature>
<evidence type="ECO:0000256" key="2">
    <source>
        <dbReference type="ARBA" id="ARBA00022448"/>
    </source>
</evidence>
<feature type="transmembrane region" description="Helical" evidence="10">
    <location>
        <begin position="57"/>
        <end position="78"/>
    </location>
</feature>
<dbReference type="FunFam" id="1.10.3730.20:FF:000001">
    <property type="entry name" value="Quaternary ammonium compound resistance transporter SugE"/>
    <property type="match status" value="1"/>
</dbReference>
<dbReference type="InterPro" id="IPR045324">
    <property type="entry name" value="Small_multidrug_res"/>
</dbReference>
<dbReference type="Proteomes" id="UP000321085">
    <property type="component" value="Unassembled WGS sequence"/>
</dbReference>
<reference evidence="11 12" key="1">
    <citation type="submission" date="2019-07" db="EMBL/GenBank/DDBJ databases">
        <title>Whole genome shotgun sequence of Microvirga aerophila NBRC 106136.</title>
        <authorList>
            <person name="Hosoyama A."/>
            <person name="Uohara A."/>
            <person name="Ohji S."/>
            <person name="Ichikawa N."/>
        </authorList>
    </citation>
    <scope>NUCLEOTIDE SEQUENCE [LARGE SCALE GENOMIC DNA]</scope>
    <source>
        <strain evidence="11 12">NBRC 106136</strain>
    </source>
</reference>
<gene>
    <name evidence="11" type="primary">sugE</name>
    <name evidence="11" type="ORF">MAE02_27980</name>
</gene>
<keyword evidence="3" id="KW-1003">Cell membrane</keyword>
<dbReference type="InterPro" id="IPR000390">
    <property type="entry name" value="Small_drug/metabolite_transptr"/>
</dbReference>
<dbReference type="AlphaFoldDB" id="A0A512BT47"/>
<dbReference type="SUPFAM" id="SSF103481">
    <property type="entry name" value="Multidrug resistance efflux transporter EmrE"/>
    <property type="match status" value="1"/>
</dbReference>
<dbReference type="InterPro" id="IPR037185">
    <property type="entry name" value="EmrE-like"/>
</dbReference>
<comment type="subcellular location">
    <subcellularLocation>
        <location evidence="1 9">Cell membrane</location>
        <topology evidence="1 9">Multi-pass membrane protein</topology>
    </subcellularLocation>
</comment>
<proteinExistence type="inferred from homology"/>
<evidence type="ECO:0000313" key="12">
    <source>
        <dbReference type="Proteomes" id="UP000321085"/>
    </source>
</evidence>
<evidence type="ECO:0000256" key="6">
    <source>
        <dbReference type="ARBA" id="ARBA00023136"/>
    </source>
</evidence>
<evidence type="ECO:0000256" key="7">
    <source>
        <dbReference type="ARBA" id="ARBA00038151"/>
    </source>
</evidence>
<sequence length="104" mass="10669">MAWILLTIAGALEICWAVALKYSDGFSRPVPASIAIVSFVASMVLLALAVRRLPIGTAYAVWTGIGAVGTALLGVYVLGETLNLVQMASIALIVGGIVGLKVLG</sequence>
<dbReference type="RefSeq" id="WP_114187296.1">
    <property type="nucleotide sequence ID" value="NZ_BJYU01000035.1"/>
</dbReference>
<evidence type="ECO:0000256" key="9">
    <source>
        <dbReference type="RuleBase" id="RU003942"/>
    </source>
</evidence>
<keyword evidence="2" id="KW-0813">Transport</keyword>
<keyword evidence="4 9" id="KW-0812">Transmembrane</keyword>
<keyword evidence="5 10" id="KW-1133">Transmembrane helix</keyword>
<evidence type="ECO:0000313" key="11">
    <source>
        <dbReference type="EMBL" id="GEO15102.1"/>
    </source>
</evidence>
<dbReference type="NCBIfam" id="NF008512">
    <property type="entry name" value="PRK11431.1"/>
    <property type="match status" value="1"/>
</dbReference>
<dbReference type="OrthoDB" id="9808638at2"/>
<dbReference type="GO" id="GO:1990961">
    <property type="term" value="P:xenobiotic detoxification by transmembrane export across the plasma membrane"/>
    <property type="evidence" value="ECO:0007669"/>
    <property type="project" value="UniProtKB-ARBA"/>
</dbReference>
<evidence type="ECO:0000256" key="4">
    <source>
        <dbReference type="ARBA" id="ARBA00022692"/>
    </source>
</evidence>
<keyword evidence="12" id="KW-1185">Reference proteome</keyword>
<dbReference type="Gene3D" id="1.10.3730.20">
    <property type="match status" value="1"/>
</dbReference>
<comment type="caution">
    <text evidence="11">The sequence shown here is derived from an EMBL/GenBank/DDBJ whole genome shotgun (WGS) entry which is preliminary data.</text>
</comment>
<accession>A0A512BT47</accession>
<evidence type="ECO:0000256" key="5">
    <source>
        <dbReference type="ARBA" id="ARBA00022989"/>
    </source>
</evidence>
<evidence type="ECO:0000256" key="1">
    <source>
        <dbReference type="ARBA" id="ARBA00004651"/>
    </source>
</evidence>
<evidence type="ECO:0000256" key="10">
    <source>
        <dbReference type="SAM" id="Phobius"/>
    </source>
</evidence>
<protein>
    <recommendedName>
        <fullName evidence="8">Guanidinium exporter</fullName>
    </recommendedName>
</protein>